<feature type="transmembrane region" description="Helical" evidence="8">
    <location>
        <begin position="97"/>
        <end position="115"/>
    </location>
</feature>
<reference evidence="9" key="1">
    <citation type="submission" date="2021-04" db="EMBL/GenBank/DDBJ databases">
        <title>Sinoanaerobacter chloroacetimidivorans sp. nov., an obligate anaerobic bacterium isolated from anaerobic sludge.</title>
        <authorList>
            <person name="Bao Y."/>
        </authorList>
    </citation>
    <scope>NUCLEOTIDE SEQUENCE</scope>
    <source>
        <strain evidence="9">BAD-6</strain>
    </source>
</reference>
<dbReference type="Gene3D" id="1.20.1530.20">
    <property type="match status" value="1"/>
</dbReference>
<dbReference type="PANTHER" id="PTHR36838">
    <property type="entry name" value="AUXIN EFFLUX CARRIER FAMILY PROTEIN"/>
    <property type="match status" value="1"/>
</dbReference>
<evidence type="ECO:0000313" key="9">
    <source>
        <dbReference type="EMBL" id="MBR0599234.1"/>
    </source>
</evidence>
<feature type="transmembrane region" description="Helical" evidence="8">
    <location>
        <begin position="168"/>
        <end position="188"/>
    </location>
</feature>
<feature type="transmembrane region" description="Helical" evidence="8">
    <location>
        <begin position="226"/>
        <end position="247"/>
    </location>
</feature>
<accession>A0A8J7W1Q9</accession>
<dbReference type="AlphaFoldDB" id="A0A8J7W1Q9"/>
<feature type="transmembrane region" description="Helical" evidence="8">
    <location>
        <begin position="194"/>
        <end position="214"/>
    </location>
</feature>
<protein>
    <submittedName>
        <fullName evidence="9">AEC family transporter</fullName>
    </submittedName>
</protein>
<feature type="transmembrane region" description="Helical" evidence="8">
    <location>
        <begin position="286"/>
        <end position="305"/>
    </location>
</feature>
<evidence type="ECO:0000256" key="1">
    <source>
        <dbReference type="ARBA" id="ARBA00004651"/>
    </source>
</evidence>
<keyword evidence="3" id="KW-0813">Transport</keyword>
<proteinExistence type="inferred from homology"/>
<dbReference type="GO" id="GO:0005886">
    <property type="term" value="C:plasma membrane"/>
    <property type="evidence" value="ECO:0007669"/>
    <property type="project" value="UniProtKB-SubCell"/>
</dbReference>
<dbReference type="Pfam" id="PF03547">
    <property type="entry name" value="Mem_trans"/>
    <property type="match status" value="1"/>
</dbReference>
<dbReference type="InterPro" id="IPR004776">
    <property type="entry name" value="Mem_transp_PIN-like"/>
</dbReference>
<dbReference type="InterPro" id="IPR038770">
    <property type="entry name" value="Na+/solute_symporter_sf"/>
</dbReference>
<evidence type="ECO:0000256" key="8">
    <source>
        <dbReference type="SAM" id="Phobius"/>
    </source>
</evidence>
<name>A0A8J7W1Q9_9FIRM</name>
<comment type="caution">
    <text evidence="9">The sequence shown here is derived from an EMBL/GenBank/DDBJ whole genome shotgun (WGS) entry which is preliminary data.</text>
</comment>
<gene>
    <name evidence="9" type="ORF">KCX82_15190</name>
</gene>
<evidence type="ECO:0000256" key="7">
    <source>
        <dbReference type="ARBA" id="ARBA00023136"/>
    </source>
</evidence>
<dbReference type="Proteomes" id="UP000675664">
    <property type="component" value="Unassembled WGS sequence"/>
</dbReference>
<evidence type="ECO:0000256" key="2">
    <source>
        <dbReference type="ARBA" id="ARBA00010145"/>
    </source>
</evidence>
<comment type="similarity">
    <text evidence="2">Belongs to the auxin efflux carrier (TC 2.A.69) family.</text>
</comment>
<dbReference type="EMBL" id="JAGSND010000011">
    <property type="protein sequence ID" value="MBR0599234.1"/>
    <property type="molecule type" value="Genomic_DNA"/>
</dbReference>
<keyword evidence="4" id="KW-1003">Cell membrane</keyword>
<evidence type="ECO:0000256" key="5">
    <source>
        <dbReference type="ARBA" id="ARBA00022692"/>
    </source>
</evidence>
<keyword evidence="5 8" id="KW-0812">Transmembrane</keyword>
<keyword evidence="6 8" id="KW-1133">Transmembrane helix</keyword>
<feature type="transmembrane region" description="Helical" evidence="8">
    <location>
        <begin position="6"/>
        <end position="27"/>
    </location>
</feature>
<evidence type="ECO:0000256" key="4">
    <source>
        <dbReference type="ARBA" id="ARBA00022475"/>
    </source>
</evidence>
<feature type="transmembrane region" description="Helical" evidence="8">
    <location>
        <begin position="65"/>
        <end position="85"/>
    </location>
</feature>
<reference evidence="9" key="2">
    <citation type="submission" date="2021-04" db="EMBL/GenBank/DDBJ databases">
        <authorList>
            <person name="Liu J."/>
        </authorList>
    </citation>
    <scope>NUCLEOTIDE SEQUENCE</scope>
    <source>
        <strain evidence="9">BAD-6</strain>
    </source>
</reference>
<evidence type="ECO:0000256" key="3">
    <source>
        <dbReference type="ARBA" id="ARBA00022448"/>
    </source>
</evidence>
<comment type="subcellular location">
    <subcellularLocation>
        <location evidence="1">Cell membrane</location>
        <topology evidence="1">Multi-pass membrane protein</topology>
    </subcellularLocation>
</comment>
<keyword evidence="10" id="KW-1185">Reference proteome</keyword>
<dbReference type="GO" id="GO:0055085">
    <property type="term" value="P:transmembrane transport"/>
    <property type="evidence" value="ECO:0007669"/>
    <property type="project" value="InterPro"/>
</dbReference>
<feature type="transmembrane region" description="Helical" evidence="8">
    <location>
        <begin position="34"/>
        <end position="53"/>
    </location>
</feature>
<dbReference type="PANTHER" id="PTHR36838:SF1">
    <property type="entry name" value="SLR1864 PROTEIN"/>
    <property type="match status" value="1"/>
</dbReference>
<dbReference type="RefSeq" id="WP_227019367.1">
    <property type="nucleotide sequence ID" value="NZ_JAGSND010000011.1"/>
</dbReference>
<evidence type="ECO:0000256" key="6">
    <source>
        <dbReference type="ARBA" id="ARBA00022989"/>
    </source>
</evidence>
<keyword evidence="7 8" id="KW-0472">Membrane</keyword>
<feature type="transmembrane region" description="Helical" evidence="8">
    <location>
        <begin position="127"/>
        <end position="148"/>
    </location>
</feature>
<organism evidence="9 10">
    <name type="scientific">Sinanaerobacter chloroacetimidivorans</name>
    <dbReference type="NCBI Taxonomy" id="2818044"/>
    <lineage>
        <taxon>Bacteria</taxon>
        <taxon>Bacillati</taxon>
        <taxon>Bacillota</taxon>
        <taxon>Clostridia</taxon>
        <taxon>Peptostreptococcales</taxon>
        <taxon>Anaerovoracaceae</taxon>
        <taxon>Sinanaerobacter</taxon>
    </lineage>
</organism>
<evidence type="ECO:0000313" key="10">
    <source>
        <dbReference type="Proteomes" id="UP000675664"/>
    </source>
</evidence>
<sequence length="306" mass="33510">MINGIISVIVIFLIFSVGFTFACRKLWPQNTTSVLSVIVVKIAAPALAVISISDRFTQELLRDSGFHLLILLLYTVLLFGTGKLFSKGLHLSGGKKSVFEVTFTFSNTIFIGLPINEIVFGHDGLPYLFTFYLITLTGFWSLGAYELAKASPGQPKGFSFKKILSPGLIGVIIGCLLVEFELAIPMALDSALRYLGALCVPLSLLVIGANLVVFAKGIPRIYKDEFIILAGKFIISPLYMFVLLQLFHVEGLAFRVFMLTATMPCHMQTSILAEFYEVEGEYASKLVSISTLVSLVTIPIFASLLA</sequence>